<evidence type="ECO:0000256" key="1">
    <source>
        <dbReference type="SAM" id="SignalP"/>
    </source>
</evidence>
<evidence type="ECO:0008006" key="4">
    <source>
        <dbReference type="Google" id="ProtNLM"/>
    </source>
</evidence>
<dbReference type="Proteomes" id="UP001149821">
    <property type="component" value="Unassembled WGS sequence"/>
</dbReference>
<evidence type="ECO:0000313" key="2">
    <source>
        <dbReference type="EMBL" id="MDD1782675.1"/>
    </source>
</evidence>
<proteinExistence type="predicted"/>
<accession>A0ABT5QNW2</accession>
<reference evidence="2" key="1">
    <citation type="submission" date="2021-12" db="EMBL/GenBank/DDBJ databases">
        <title>Enterovibrio ZSDZ35 sp. nov. and Enterovibrio ZSDZ42 sp. nov., isolated from coastal seawater in Qingdao.</title>
        <authorList>
            <person name="Zhang P."/>
        </authorList>
    </citation>
    <scope>NUCLEOTIDE SEQUENCE</scope>
    <source>
        <strain evidence="2">ZSDZ35</strain>
    </source>
</reference>
<sequence>MKKIICLSTLLFCSSNAIANVHFSPDLKMGSLWGVGVQLGQTDVLGYEAIYGSFGITESHWFSDREAVKHYRVGVQYQQPTHETYSVQLEAGLAKYKGSRDYFGRDSKELTAYGPSIAAALVFDYNSPIQVRYGLEVGYFRHQDTFLPSGLSPQLSVGVSLPL</sequence>
<feature type="chain" id="PRO_5046038687" description="Outer membrane protein beta-barrel domain-containing protein" evidence="1">
    <location>
        <begin position="20"/>
        <end position="163"/>
    </location>
</feature>
<name>A0ABT5QNW2_9GAMM</name>
<protein>
    <recommendedName>
        <fullName evidence="4">Outer membrane protein beta-barrel domain-containing protein</fullName>
    </recommendedName>
</protein>
<keyword evidence="1" id="KW-0732">Signal</keyword>
<comment type="caution">
    <text evidence="2">The sequence shown here is derived from an EMBL/GenBank/DDBJ whole genome shotgun (WGS) entry which is preliminary data.</text>
</comment>
<organism evidence="2 3">
    <name type="scientific">Enterovibrio qingdaonensis</name>
    <dbReference type="NCBI Taxonomy" id="2899818"/>
    <lineage>
        <taxon>Bacteria</taxon>
        <taxon>Pseudomonadati</taxon>
        <taxon>Pseudomonadota</taxon>
        <taxon>Gammaproteobacteria</taxon>
        <taxon>Vibrionales</taxon>
        <taxon>Vibrionaceae</taxon>
        <taxon>Enterovibrio</taxon>
    </lineage>
</organism>
<gene>
    <name evidence="2" type="ORF">LRP49_16000</name>
</gene>
<dbReference type="EMBL" id="JAJUBB010000012">
    <property type="protein sequence ID" value="MDD1782675.1"/>
    <property type="molecule type" value="Genomic_DNA"/>
</dbReference>
<feature type="signal peptide" evidence="1">
    <location>
        <begin position="1"/>
        <end position="19"/>
    </location>
</feature>
<evidence type="ECO:0000313" key="3">
    <source>
        <dbReference type="Proteomes" id="UP001149821"/>
    </source>
</evidence>
<dbReference type="RefSeq" id="WP_274143312.1">
    <property type="nucleotide sequence ID" value="NZ_JAJUBB010000012.1"/>
</dbReference>
<keyword evidence="3" id="KW-1185">Reference proteome</keyword>